<dbReference type="Gene3D" id="1.10.8.60">
    <property type="match status" value="1"/>
</dbReference>
<protein>
    <submittedName>
        <fullName evidence="2">ATP-dependent zinc metalloprotease FtsH</fullName>
        <ecNumber evidence="2">3.4.24.-</ecNumber>
    </submittedName>
</protein>
<dbReference type="AlphaFoldDB" id="A0A517S9X7"/>
<keyword evidence="2" id="KW-0645">Protease</keyword>
<dbReference type="PANTHER" id="PTHR23077">
    <property type="entry name" value="AAA-FAMILY ATPASE"/>
    <property type="match status" value="1"/>
</dbReference>
<keyword evidence="3" id="KW-1185">Reference proteome</keyword>
<dbReference type="InterPro" id="IPR003593">
    <property type="entry name" value="AAA+_ATPase"/>
</dbReference>
<dbReference type="SUPFAM" id="SSF52540">
    <property type="entry name" value="P-loop containing nucleoside triphosphate hydrolases"/>
    <property type="match status" value="1"/>
</dbReference>
<dbReference type="InterPro" id="IPR027417">
    <property type="entry name" value="P-loop_NTPase"/>
</dbReference>
<dbReference type="RefSeq" id="WP_145027683.1">
    <property type="nucleotide sequence ID" value="NZ_CP036271.1"/>
</dbReference>
<dbReference type="InterPro" id="IPR003959">
    <property type="entry name" value="ATPase_AAA_core"/>
</dbReference>
<evidence type="ECO:0000313" key="2">
    <source>
        <dbReference type="EMBL" id="QDT52922.1"/>
    </source>
</evidence>
<dbReference type="GO" id="GO:0016887">
    <property type="term" value="F:ATP hydrolysis activity"/>
    <property type="evidence" value="ECO:0007669"/>
    <property type="project" value="InterPro"/>
</dbReference>
<dbReference type="KEGG" id="ccos:Pan44_09350"/>
<keyword evidence="2" id="KW-0482">Metalloprotease</keyword>
<dbReference type="OrthoDB" id="266866at2"/>
<dbReference type="EC" id="3.4.24.-" evidence="2"/>
<reference evidence="2 3" key="1">
    <citation type="submission" date="2019-02" db="EMBL/GenBank/DDBJ databases">
        <title>Deep-cultivation of Planctomycetes and their phenomic and genomic characterization uncovers novel biology.</title>
        <authorList>
            <person name="Wiegand S."/>
            <person name="Jogler M."/>
            <person name="Boedeker C."/>
            <person name="Pinto D."/>
            <person name="Vollmers J."/>
            <person name="Rivas-Marin E."/>
            <person name="Kohn T."/>
            <person name="Peeters S.H."/>
            <person name="Heuer A."/>
            <person name="Rast P."/>
            <person name="Oberbeckmann S."/>
            <person name="Bunk B."/>
            <person name="Jeske O."/>
            <person name="Meyerdierks A."/>
            <person name="Storesund J.E."/>
            <person name="Kallscheuer N."/>
            <person name="Luecker S."/>
            <person name="Lage O.M."/>
            <person name="Pohl T."/>
            <person name="Merkel B.J."/>
            <person name="Hornburger P."/>
            <person name="Mueller R.-W."/>
            <person name="Bruemmer F."/>
            <person name="Labrenz M."/>
            <person name="Spormann A.M."/>
            <person name="Op den Camp H."/>
            <person name="Overmann J."/>
            <person name="Amann R."/>
            <person name="Jetten M.S.M."/>
            <person name="Mascher T."/>
            <person name="Medema M.H."/>
            <person name="Devos D.P."/>
            <person name="Kaster A.-K."/>
            <person name="Ovreas L."/>
            <person name="Rohde M."/>
            <person name="Galperin M.Y."/>
            <person name="Jogler C."/>
        </authorList>
    </citation>
    <scope>NUCLEOTIDE SEQUENCE [LARGE SCALE GENOMIC DNA]</scope>
    <source>
        <strain evidence="2 3">Pan44</strain>
    </source>
</reference>
<dbReference type="Gene3D" id="3.40.50.300">
    <property type="entry name" value="P-loop containing nucleotide triphosphate hydrolases"/>
    <property type="match status" value="1"/>
</dbReference>
<proteinExistence type="predicted"/>
<dbReference type="SMART" id="SM00382">
    <property type="entry name" value="AAA"/>
    <property type="match status" value="1"/>
</dbReference>
<gene>
    <name evidence="2" type="primary">ftsH_1</name>
    <name evidence="2" type="ORF">Pan44_09350</name>
</gene>
<evidence type="ECO:0000259" key="1">
    <source>
        <dbReference type="SMART" id="SM00382"/>
    </source>
</evidence>
<dbReference type="Pfam" id="PF00004">
    <property type="entry name" value="AAA"/>
    <property type="match status" value="1"/>
</dbReference>
<organism evidence="2 3">
    <name type="scientific">Caulifigura coniformis</name>
    <dbReference type="NCBI Taxonomy" id="2527983"/>
    <lineage>
        <taxon>Bacteria</taxon>
        <taxon>Pseudomonadati</taxon>
        <taxon>Planctomycetota</taxon>
        <taxon>Planctomycetia</taxon>
        <taxon>Planctomycetales</taxon>
        <taxon>Planctomycetaceae</taxon>
        <taxon>Caulifigura</taxon>
    </lineage>
</organism>
<dbReference type="GO" id="GO:0005524">
    <property type="term" value="F:ATP binding"/>
    <property type="evidence" value="ECO:0007669"/>
    <property type="project" value="InterPro"/>
</dbReference>
<dbReference type="InterPro" id="IPR050168">
    <property type="entry name" value="AAA_ATPase_domain"/>
</dbReference>
<name>A0A517S9X7_9PLAN</name>
<dbReference type="GO" id="GO:0008237">
    <property type="term" value="F:metallopeptidase activity"/>
    <property type="evidence" value="ECO:0007669"/>
    <property type="project" value="UniProtKB-KW"/>
</dbReference>
<dbReference type="GO" id="GO:0006508">
    <property type="term" value="P:proteolysis"/>
    <property type="evidence" value="ECO:0007669"/>
    <property type="project" value="UniProtKB-KW"/>
</dbReference>
<dbReference type="EMBL" id="CP036271">
    <property type="protein sequence ID" value="QDT52922.1"/>
    <property type="molecule type" value="Genomic_DNA"/>
</dbReference>
<dbReference type="Proteomes" id="UP000315700">
    <property type="component" value="Chromosome"/>
</dbReference>
<keyword evidence="2" id="KW-0378">Hydrolase</keyword>
<evidence type="ECO:0000313" key="3">
    <source>
        <dbReference type="Proteomes" id="UP000315700"/>
    </source>
</evidence>
<dbReference type="InParanoid" id="A0A517S9X7"/>
<sequence>MTDSSLVPSQMAAFESLLGSWEAFPLVHLWCDRGRGRTTILRALQTRLGGRLLSMAEFAVAQRGAHPLAIEDSLMRLLDDALAAHDRVYLDDWHLIGDVVESCYEYPRRGYLGVIAAAIAQRIATSGKRLLIASDAGLPESLREQARSVGVEEFDAEDYRRLCERFAGEKAQAIDYAAIHRFAPRLNCHQLRASMESLSRSTCWSTDAFRDYLHENQLASNVSLPEVAPVSLEDLVGMDDVIESLLANVVFPMENDEYRQAYGLVPKRGVLLLGPPGTGKTTIGKALAHRLRGKFFIIDGTVISGTERFYHTVNHIFHQARENAPAVIFIDDSDVIFESQREHGLYRYLLTMLDGLESKSASRVCVIMTAMAIKHIPPALIRSGRVELWLETRYPDSSGRAHLIDTMTRGLPAELLPIDVERIAEASEHCSAADLKRLLNDAKTRVAWLRFREQAALDLTTAFLDAIDSYRALKAKYVDNRRERDQKGERPVWFSVPMGES</sequence>
<feature type="domain" description="AAA+ ATPase" evidence="1">
    <location>
        <begin position="266"/>
        <end position="396"/>
    </location>
</feature>
<accession>A0A517S9X7</accession>